<dbReference type="PANTHER" id="PTHR31865">
    <property type="entry name" value="OSJNBA0071G03.3 PROTEIN"/>
    <property type="match status" value="1"/>
</dbReference>
<feature type="compositionally biased region" description="Low complexity" evidence="1">
    <location>
        <begin position="259"/>
        <end position="270"/>
    </location>
</feature>
<reference evidence="2" key="1">
    <citation type="submission" date="2015-06" db="UniProtKB">
        <authorList>
            <consortium name="EnsemblPlants"/>
        </authorList>
    </citation>
    <scope>IDENTIFICATION</scope>
</reference>
<dbReference type="EnsemblPlants" id="ORGLA01G0100300.1">
    <property type="protein sequence ID" value="ORGLA01G0100300.1"/>
    <property type="gene ID" value="ORGLA01G0100300"/>
</dbReference>
<dbReference type="eggNOG" id="ENOG502QVZ7">
    <property type="taxonomic scope" value="Eukaryota"/>
</dbReference>
<dbReference type="STRING" id="4538.I1NMB3"/>
<sequence length="304" mass="32907">MASPSAAATARKLGSHLPRLRDIIDHDDEDDDFVEEEEEEEEEWEDMSKRMSRLSVEGSDGGDADDEDDGYLRGEEEEEEEEDGDEVRSDVNGEYGDGGGGGGQWHPYGDDDPRNPQAPSSASLPGTPDRGAPAPSPWMYSKEYASETEAARWPGGGAGAGGDKRRMRHRRERMMREVWLDRAWQMRKQRRQMLMQGQGLGADAVTVVVSAAAAGGESPARGVAMDMEEMRACRDLGLDLPCDWTVEIPCYALSGVDTASSGGNSPASGSWRISSPGDDPKDVKARLKVWAQAVALASASRLGS</sequence>
<dbReference type="HOGENOM" id="CLU_970981_0_0_1"/>
<dbReference type="KEGG" id="ogl:127772643"/>
<feature type="compositionally biased region" description="Gly residues" evidence="1">
    <location>
        <begin position="95"/>
        <end position="104"/>
    </location>
</feature>
<protein>
    <submittedName>
        <fullName evidence="2">Uncharacterized protein</fullName>
    </submittedName>
</protein>
<organism evidence="2 3">
    <name type="scientific">Oryza glaberrima</name>
    <name type="common">African rice</name>
    <dbReference type="NCBI Taxonomy" id="4538"/>
    <lineage>
        <taxon>Eukaryota</taxon>
        <taxon>Viridiplantae</taxon>
        <taxon>Streptophyta</taxon>
        <taxon>Embryophyta</taxon>
        <taxon>Tracheophyta</taxon>
        <taxon>Spermatophyta</taxon>
        <taxon>Magnoliopsida</taxon>
        <taxon>Liliopsida</taxon>
        <taxon>Poales</taxon>
        <taxon>Poaceae</taxon>
        <taxon>BOP clade</taxon>
        <taxon>Oryzoideae</taxon>
        <taxon>Oryzeae</taxon>
        <taxon>Oryzinae</taxon>
        <taxon>Oryza</taxon>
    </lineage>
</organism>
<feature type="region of interest" description="Disordered" evidence="1">
    <location>
        <begin position="259"/>
        <end position="281"/>
    </location>
</feature>
<evidence type="ECO:0000256" key="1">
    <source>
        <dbReference type="SAM" id="MobiDB-lite"/>
    </source>
</evidence>
<dbReference type="PANTHER" id="PTHR31865:SF2">
    <property type="entry name" value="OSJNBA0004B13.24 PROTEIN"/>
    <property type="match status" value="1"/>
</dbReference>
<gene>
    <name evidence="2" type="primary">LOC127772643</name>
</gene>
<dbReference type="GeneID" id="127772643"/>
<name>I1NMB3_ORYGL</name>
<proteinExistence type="predicted"/>
<dbReference type="AlphaFoldDB" id="I1NMB3"/>
<accession>I1NMB3</accession>
<reference evidence="2 3" key="2">
    <citation type="submission" date="2018-04" db="EMBL/GenBank/DDBJ databases">
        <title>OglaRS2 (Oryza glaberrima Reference Sequence Version 2).</title>
        <authorList>
            <person name="Zhang J."/>
            <person name="Kudrna D."/>
            <person name="Lee S."/>
            <person name="Talag J."/>
            <person name="Rajasekar S."/>
            <person name="Wing R.A."/>
        </authorList>
    </citation>
    <scope>NUCLEOTIDE SEQUENCE [LARGE SCALE GENOMIC DNA]</scope>
    <source>
        <strain evidence="2 3">cv. IRGC 96717</strain>
    </source>
</reference>
<dbReference type="Gramene" id="ORGLA01G0100300.1">
    <property type="protein sequence ID" value="ORGLA01G0100300.1"/>
    <property type="gene ID" value="ORGLA01G0100300"/>
</dbReference>
<keyword evidence="3" id="KW-1185">Reference proteome</keyword>
<feature type="region of interest" description="Disordered" evidence="1">
    <location>
        <begin position="1"/>
        <end position="169"/>
    </location>
</feature>
<evidence type="ECO:0000313" key="3">
    <source>
        <dbReference type="Proteomes" id="UP000007306"/>
    </source>
</evidence>
<feature type="compositionally biased region" description="Acidic residues" evidence="1">
    <location>
        <begin position="25"/>
        <end position="45"/>
    </location>
</feature>
<dbReference type="Proteomes" id="UP000007306">
    <property type="component" value="Chromosome 1"/>
</dbReference>
<evidence type="ECO:0000313" key="2">
    <source>
        <dbReference type="EnsemblPlants" id="ORGLA01G0100300.1"/>
    </source>
</evidence>
<dbReference type="RefSeq" id="XP_052154559.1">
    <property type="nucleotide sequence ID" value="XM_052298599.1"/>
</dbReference>
<feature type="compositionally biased region" description="Acidic residues" evidence="1">
    <location>
        <begin position="60"/>
        <end position="85"/>
    </location>
</feature>
<dbReference type="OMA" id="GLPCDWT"/>